<sequence>MNSGEDRKPQGVRPSLFLERQSYRRRRLMDAARLLPILGAALVAIPLLWPSQGSSDDGVPLSSAILYIFTCWALLIIISLIFGFAAKRMVVSDDAEAESD</sequence>
<dbReference type="OrthoDB" id="7871801at2"/>
<feature type="transmembrane region" description="Helical" evidence="1">
    <location>
        <begin position="64"/>
        <end position="86"/>
    </location>
</feature>
<accession>A0A0N7LQ86</accession>
<dbReference type="AlphaFoldDB" id="A0A0N7LQ86"/>
<keyword evidence="1" id="KW-1133">Transmembrane helix</keyword>
<keyword evidence="1" id="KW-0812">Transmembrane</keyword>
<feature type="transmembrane region" description="Helical" evidence="1">
    <location>
        <begin position="31"/>
        <end position="49"/>
    </location>
</feature>
<name>A0A0N7LQ86_9RHOB</name>
<organism evidence="2 3">
    <name type="scientific">Ruegeria atlantica</name>
    <dbReference type="NCBI Taxonomy" id="81569"/>
    <lineage>
        <taxon>Bacteria</taxon>
        <taxon>Pseudomonadati</taxon>
        <taxon>Pseudomonadota</taxon>
        <taxon>Alphaproteobacteria</taxon>
        <taxon>Rhodobacterales</taxon>
        <taxon>Roseobacteraceae</taxon>
        <taxon>Ruegeria</taxon>
    </lineage>
</organism>
<dbReference type="Proteomes" id="UP000050783">
    <property type="component" value="Unassembled WGS sequence"/>
</dbReference>
<protein>
    <submittedName>
        <fullName evidence="2">Uncharacterized protein</fullName>
    </submittedName>
</protein>
<keyword evidence="1" id="KW-0472">Membrane</keyword>
<dbReference type="RefSeq" id="WP_058277016.1">
    <property type="nucleotide sequence ID" value="NZ_CYPU01000023.1"/>
</dbReference>
<evidence type="ECO:0000313" key="2">
    <source>
        <dbReference type="EMBL" id="CUH47324.1"/>
    </source>
</evidence>
<gene>
    <name evidence="2" type="ORF">RUA4292_01492</name>
</gene>
<dbReference type="STRING" id="81569.RUM4293_00965"/>
<evidence type="ECO:0000256" key="1">
    <source>
        <dbReference type="SAM" id="Phobius"/>
    </source>
</evidence>
<evidence type="ECO:0000313" key="3">
    <source>
        <dbReference type="Proteomes" id="UP000050783"/>
    </source>
</evidence>
<reference evidence="2 3" key="1">
    <citation type="submission" date="2015-09" db="EMBL/GenBank/DDBJ databases">
        <authorList>
            <consortium name="Swine Surveillance"/>
        </authorList>
    </citation>
    <scope>NUCLEOTIDE SEQUENCE [LARGE SCALE GENOMIC DNA]</scope>
    <source>
        <strain evidence="2 3">CECT 4292</strain>
    </source>
</reference>
<proteinExistence type="predicted"/>
<dbReference type="GeneID" id="55492741"/>
<dbReference type="EMBL" id="CYPU01000023">
    <property type="protein sequence ID" value="CUH47324.1"/>
    <property type="molecule type" value="Genomic_DNA"/>
</dbReference>